<protein>
    <recommendedName>
        <fullName evidence="1">GAF domain-containing protein</fullName>
    </recommendedName>
</protein>
<dbReference type="RefSeq" id="WP_071453731.1">
    <property type="nucleotide sequence ID" value="NZ_CP017675.1"/>
</dbReference>
<organism evidence="2 3">
    <name type="scientific">Gloeomargarita lithophora Alchichica-D10</name>
    <dbReference type="NCBI Taxonomy" id="1188229"/>
    <lineage>
        <taxon>Bacteria</taxon>
        <taxon>Bacillati</taxon>
        <taxon>Cyanobacteriota</taxon>
        <taxon>Cyanophyceae</taxon>
        <taxon>Gloeomargaritales</taxon>
        <taxon>Gloeomargaritaceae</taxon>
        <taxon>Gloeomargarita</taxon>
    </lineage>
</organism>
<dbReference type="Gene3D" id="3.30.450.40">
    <property type="match status" value="2"/>
</dbReference>
<dbReference type="SUPFAM" id="SSF55874">
    <property type="entry name" value="ATPase domain of HSP90 chaperone/DNA topoisomerase II/histidine kinase"/>
    <property type="match status" value="1"/>
</dbReference>
<dbReference type="STRING" id="1188229.GlitD10_0763"/>
<evidence type="ECO:0000259" key="1">
    <source>
        <dbReference type="SMART" id="SM00065"/>
    </source>
</evidence>
<dbReference type="InterPro" id="IPR029016">
    <property type="entry name" value="GAF-like_dom_sf"/>
</dbReference>
<evidence type="ECO:0000313" key="2">
    <source>
        <dbReference type="EMBL" id="APB33077.1"/>
    </source>
</evidence>
<reference evidence="2 3" key="1">
    <citation type="submission" date="2016-10" db="EMBL/GenBank/DDBJ databases">
        <title>Description of Gloeomargarita lithophora gen. nov., sp. nov., a thylakoid-bearing basal-branching cyanobacterium with intracellular carbonates, and proposal for Gloeomargaritales ord. nov.</title>
        <authorList>
            <person name="Moreira D."/>
            <person name="Tavera R."/>
            <person name="Benzerara K."/>
            <person name="Skouri-Panet F."/>
            <person name="Couradeau E."/>
            <person name="Gerard E."/>
            <person name="Loussert C."/>
            <person name="Novelo E."/>
            <person name="Zivanovic Y."/>
            <person name="Lopez-Garcia P."/>
        </authorList>
    </citation>
    <scope>NUCLEOTIDE SEQUENCE [LARGE SCALE GENOMIC DNA]</scope>
    <source>
        <strain evidence="2 3">D10</strain>
    </source>
</reference>
<dbReference type="SMART" id="SM00065">
    <property type="entry name" value="GAF"/>
    <property type="match status" value="2"/>
</dbReference>
<dbReference type="InterPro" id="IPR003018">
    <property type="entry name" value="GAF"/>
</dbReference>
<dbReference type="SUPFAM" id="SSF55781">
    <property type="entry name" value="GAF domain-like"/>
    <property type="match status" value="3"/>
</dbReference>
<dbReference type="AlphaFoldDB" id="A0A1J0AAZ1"/>
<dbReference type="KEGG" id="glt:GlitD10_0763"/>
<gene>
    <name evidence="2" type="ORF">GlitD10_0763</name>
</gene>
<keyword evidence="3" id="KW-1185">Reference proteome</keyword>
<dbReference type="EMBL" id="CP017675">
    <property type="protein sequence ID" value="APB33077.1"/>
    <property type="molecule type" value="Genomic_DNA"/>
</dbReference>
<proteinExistence type="predicted"/>
<accession>A0A1J0AAZ1</accession>
<dbReference type="OrthoDB" id="567987at2"/>
<sequence>MKAAVINEESKLTALVQAVEQLRLATVPEQLWSQAAAYLEQELQTTLASNGRTGEVWVWLASFDAPRQTLVGRDGVVPNAKEDGALLRQRFGVTAGDVWQRILPQETPLDIPDWSKEARPGEWANKMKRLRPVGVTLCPLPGGGGVAFLGVSEWGAALRPDGKLRVRLFLAELVQRLQILETQKQQQQTRQGGEFLTQVMLKCRPQSGYEERLTLMAEQVHQAVGADQTLVYAYDERANHFILKTSAPRLRREEVVPLAMIQGLYQNLMMGELVVIGDASQAQRIAISAQFWQQYNAQALLAAAVLAPESKQLLGFYACLSRQPRSWEAFDKSALQGVAQLAALLSPLAEVTQTLARLETEQKVYLGVAQAIYSGSDWHQALKTAGTILDQQLPGERWLLLHQNPDSRHYEIVHQSYKKRPLVGPLAGLHELDHDLLRQSGMVVTVPNWQTELKLMTWRQTLQNQGVQAVLATNAVPEHNPQILLVLTQNEPHYWSPRDCQFVQAIARQLGVVVRQWYLQQSYESQTRLYTTLVRGLELLDHPLALVQHLATALAIPQVAVVTWPEGADTGQAVAANPNHEALSVQVNAPIPVAHDPFVQRVIAQAEPWLQSGVELEISTRRWLTGEGIDQILALPIGEPAQGVLVLLDTAQQTWPPPLITMVQVLAKALARGLVLAQRVQNREQGYLQLVSQNWRRQWLWQEWATAVGQLTPAQFPEQWPEQQRQAVTWLTPDLTLQSQPVSLSSLLRRSSARMNDLINQNKVWFRVHQSGLEKAQILGDGERLELILAELLRFACQRSPQEGRVDIWCQPAQTGLVEVAITDYGAILLSLLDQLRPNHPDPVGSGVLNYSPGRELFLCRFQVQQMGGDIFYEKLTDNRFSSRLWLPLAP</sequence>
<feature type="domain" description="GAF" evidence="1">
    <location>
        <begin position="377"/>
        <end position="524"/>
    </location>
</feature>
<feature type="domain" description="GAF" evidence="1">
    <location>
        <begin position="208"/>
        <end position="356"/>
    </location>
</feature>
<dbReference type="Gene3D" id="3.30.565.10">
    <property type="entry name" value="Histidine kinase-like ATPase, C-terminal domain"/>
    <property type="match status" value="1"/>
</dbReference>
<dbReference type="Pfam" id="PF01590">
    <property type="entry name" value="GAF"/>
    <property type="match status" value="1"/>
</dbReference>
<dbReference type="Proteomes" id="UP000180235">
    <property type="component" value="Chromosome"/>
</dbReference>
<evidence type="ECO:0000313" key="3">
    <source>
        <dbReference type="Proteomes" id="UP000180235"/>
    </source>
</evidence>
<dbReference type="InterPro" id="IPR036890">
    <property type="entry name" value="HATPase_C_sf"/>
</dbReference>
<name>A0A1J0AAZ1_9CYAN</name>